<proteinExistence type="predicted"/>
<keyword evidence="4" id="KW-1185">Reference proteome</keyword>
<dbReference type="Proteomes" id="UP001530377">
    <property type="component" value="Unassembled WGS sequence"/>
</dbReference>
<organism evidence="3 4">
    <name type="scientific">Cyclostephanos tholiformis</name>
    <dbReference type="NCBI Taxonomy" id="382380"/>
    <lineage>
        <taxon>Eukaryota</taxon>
        <taxon>Sar</taxon>
        <taxon>Stramenopiles</taxon>
        <taxon>Ochrophyta</taxon>
        <taxon>Bacillariophyta</taxon>
        <taxon>Coscinodiscophyceae</taxon>
        <taxon>Thalassiosirophycidae</taxon>
        <taxon>Stephanodiscales</taxon>
        <taxon>Stephanodiscaceae</taxon>
        <taxon>Cyclostephanos</taxon>
    </lineage>
</organism>
<feature type="transmembrane region" description="Helical" evidence="2">
    <location>
        <begin position="144"/>
        <end position="164"/>
    </location>
</feature>
<sequence>MDSAKDLERWYDYFNCRLMPHGAIILIPAILATLGLSASLADDGCDYARLRGSAVEMLTGSNIVPYVDVGTSGYRIPGYYPAENSWRVVYTDECMHYARSDLLEDASWITSEWLRFAGLVVGMTTSTFMWTATFLTLRPNHWRASGMGAIAACLCQVCSLVWFYTKLCRTTATSYGDYESGREVETSASSVDYQPCVPFFGSRCTIASCFLWASAAAFVLLREYPMPMPRLIAYDEKTHMVPPPYSTIPKQKQFSTGGGGGRLNVQTNNSGSTNMKSMNSTMQMSLSSSSYSSSRRPGSFAIVSGTPPPTADVPPDSTNARTSLRTSMRPAAQFDLPGGARPREFAGSKFSDVTFV</sequence>
<feature type="transmembrane region" description="Helical" evidence="2">
    <location>
        <begin position="200"/>
        <end position="221"/>
    </location>
</feature>
<comment type="caution">
    <text evidence="3">The sequence shown here is derived from an EMBL/GenBank/DDBJ whole genome shotgun (WGS) entry which is preliminary data.</text>
</comment>
<dbReference type="AlphaFoldDB" id="A0ABD3SSN8"/>
<accession>A0ABD3SSN8</accession>
<feature type="transmembrane region" description="Helical" evidence="2">
    <location>
        <begin position="21"/>
        <end position="41"/>
    </location>
</feature>
<protein>
    <submittedName>
        <fullName evidence="3">Uncharacterized protein</fullName>
    </submittedName>
</protein>
<evidence type="ECO:0000256" key="1">
    <source>
        <dbReference type="SAM" id="MobiDB-lite"/>
    </source>
</evidence>
<dbReference type="EMBL" id="JALLPB020000001">
    <property type="protein sequence ID" value="KAL3827634.1"/>
    <property type="molecule type" value="Genomic_DNA"/>
</dbReference>
<reference evidence="3 4" key="1">
    <citation type="submission" date="2024-10" db="EMBL/GenBank/DDBJ databases">
        <title>Updated reference genomes for cyclostephanoid diatoms.</title>
        <authorList>
            <person name="Roberts W.R."/>
            <person name="Alverson A.J."/>
        </authorList>
    </citation>
    <scope>NUCLEOTIDE SEQUENCE [LARGE SCALE GENOMIC DNA]</scope>
    <source>
        <strain evidence="3 4">AJA228-03</strain>
    </source>
</reference>
<feature type="region of interest" description="Disordered" evidence="1">
    <location>
        <begin position="286"/>
        <end position="326"/>
    </location>
</feature>
<keyword evidence="2" id="KW-0472">Membrane</keyword>
<gene>
    <name evidence="3" type="ORF">ACHAXA_000507</name>
</gene>
<name>A0ABD3SSN8_9STRA</name>
<evidence type="ECO:0000256" key="2">
    <source>
        <dbReference type="SAM" id="Phobius"/>
    </source>
</evidence>
<keyword evidence="2" id="KW-0812">Transmembrane</keyword>
<feature type="transmembrane region" description="Helical" evidence="2">
    <location>
        <begin position="113"/>
        <end position="137"/>
    </location>
</feature>
<keyword evidence="2" id="KW-1133">Transmembrane helix</keyword>
<evidence type="ECO:0000313" key="3">
    <source>
        <dbReference type="EMBL" id="KAL3827634.1"/>
    </source>
</evidence>
<evidence type="ECO:0000313" key="4">
    <source>
        <dbReference type="Proteomes" id="UP001530377"/>
    </source>
</evidence>
<feature type="compositionally biased region" description="Polar residues" evidence="1">
    <location>
        <begin position="316"/>
        <end position="326"/>
    </location>
</feature>